<dbReference type="Proteomes" id="UP001583186">
    <property type="component" value="Unassembled WGS sequence"/>
</dbReference>
<feature type="region of interest" description="Disordered" evidence="1">
    <location>
        <begin position="243"/>
        <end position="291"/>
    </location>
</feature>
<feature type="compositionally biased region" description="Polar residues" evidence="1">
    <location>
        <begin position="99"/>
        <end position="131"/>
    </location>
</feature>
<evidence type="ECO:0000259" key="2">
    <source>
        <dbReference type="PROSITE" id="PS00028"/>
    </source>
</evidence>
<gene>
    <name evidence="3" type="ORF">Sste5346_001852</name>
</gene>
<comment type="caution">
    <text evidence="3">The sequence shown here is derived from an EMBL/GenBank/DDBJ whole genome shotgun (WGS) entry which is preliminary data.</text>
</comment>
<feature type="compositionally biased region" description="Acidic residues" evidence="1">
    <location>
        <begin position="49"/>
        <end position="65"/>
    </location>
</feature>
<accession>A0ABR3ZMF8</accession>
<feature type="domain" description="C2H2-type" evidence="2">
    <location>
        <begin position="325"/>
        <end position="348"/>
    </location>
</feature>
<feature type="region of interest" description="Disordered" evidence="1">
    <location>
        <begin position="436"/>
        <end position="460"/>
    </location>
</feature>
<organism evidence="3 4">
    <name type="scientific">Sporothrix stenoceras</name>
    <dbReference type="NCBI Taxonomy" id="5173"/>
    <lineage>
        <taxon>Eukaryota</taxon>
        <taxon>Fungi</taxon>
        <taxon>Dikarya</taxon>
        <taxon>Ascomycota</taxon>
        <taxon>Pezizomycotina</taxon>
        <taxon>Sordariomycetes</taxon>
        <taxon>Sordariomycetidae</taxon>
        <taxon>Ophiostomatales</taxon>
        <taxon>Ophiostomataceae</taxon>
        <taxon>Sporothrix</taxon>
    </lineage>
</organism>
<feature type="compositionally biased region" description="Low complexity" evidence="1">
    <location>
        <begin position="30"/>
        <end position="47"/>
    </location>
</feature>
<evidence type="ECO:0000256" key="1">
    <source>
        <dbReference type="SAM" id="MobiDB-lite"/>
    </source>
</evidence>
<feature type="compositionally biased region" description="Polar residues" evidence="1">
    <location>
        <begin position="1"/>
        <end position="21"/>
    </location>
</feature>
<keyword evidence="4" id="KW-1185">Reference proteome</keyword>
<name>A0ABR3ZMF8_9PEZI</name>
<evidence type="ECO:0000313" key="3">
    <source>
        <dbReference type="EMBL" id="KAL1901447.1"/>
    </source>
</evidence>
<reference evidence="3 4" key="1">
    <citation type="journal article" date="2024" name="IMA Fungus">
        <title>IMA Genome - F19 : A genome assembly and annotation guide to empower mycologists, including annotated draft genome sequences of Ceratocystis pirilliformis, Diaporthe australafricana, Fusarium ophioides, Paecilomyces lecythidis, and Sporothrix stenoceras.</title>
        <authorList>
            <person name="Aylward J."/>
            <person name="Wilson A.M."/>
            <person name="Visagie C.M."/>
            <person name="Spraker J."/>
            <person name="Barnes I."/>
            <person name="Buitendag C."/>
            <person name="Ceriani C."/>
            <person name="Del Mar Angel L."/>
            <person name="du Plessis D."/>
            <person name="Fuchs T."/>
            <person name="Gasser K."/>
            <person name="Kramer D."/>
            <person name="Li W."/>
            <person name="Munsamy K."/>
            <person name="Piso A."/>
            <person name="Price J.L."/>
            <person name="Sonnekus B."/>
            <person name="Thomas C."/>
            <person name="van der Nest A."/>
            <person name="van Dijk A."/>
            <person name="van Heerden A."/>
            <person name="van Vuuren N."/>
            <person name="Yilmaz N."/>
            <person name="Duong T.A."/>
            <person name="van der Merwe N.A."/>
            <person name="Wingfield M.J."/>
            <person name="Wingfield B.D."/>
        </authorList>
    </citation>
    <scope>NUCLEOTIDE SEQUENCE [LARGE SCALE GENOMIC DNA]</scope>
    <source>
        <strain evidence="3 4">CMW 5346</strain>
    </source>
</reference>
<feature type="compositionally biased region" description="Low complexity" evidence="1">
    <location>
        <begin position="85"/>
        <end position="98"/>
    </location>
</feature>
<proteinExistence type="predicted"/>
<feature type="compositionally biased region" description="Pro residues" evidence="1">
    <location>
        <begin position="271"/>
        <end position="283"/>
    </location>
</feature>
<dbReference type="EMBL" id="JAWCUI010000007">
    <property type="protein sequence ID" value="KAL1901447.1"/>
    <property type="molecule type" value="Genomic_DNA"/>
</dbReference>
<protein>
    <recommendedName>
        <fullName evidence="2">C2H2-type domain-containing protein</fullName>
    </recommendedName>
</protein>
<dbReference type="InterPro" id="IPR013087">
    <property type="entry name" value="Znf_C2H2_type"/>
</dbReference>
<sequence length="534" mass="57910">MGSASLSSLTYPQQSALQTRPSRMRQFGMASSSSASNNSNNDNNSSAMDIDELANTEEDDEEESDVPPLVMSDLDPRYAKKVATPKKSPSQASPSTQPTHAPSLTIRQQPQTPHKSSSTNGTAKKLTTTPLRQPVVSIPLTASASSTHQTQPHTPGKMTPMTVSVSLPSLYTPKAASSRGDNSMTPRPAGTAALPPPPSATKTKSPVVAVGRRSNTGSLNVQPVKGRPKGWKPGMTYREVALRNAGVDPNDPNVPREILVPPRPKKTGRPPGRPRLPGGPRPKPSSQQAGAFGYKRVGRPPIQPIEAVQRSIFCSEQACFAPFLCEWTGCRAELQNMATLRKHVAVVHGRPTGAAKTCQWRQCASKREPSVLYMGDTDTDYDGRTFMEHVEYQHLTPLEWHRGDGFVNNGHIGPPAPPAAAVLLTKARTRDAIKAKTEGDSKVVGLPAAAPPPDTGPSHWAPEVGLDGIPTEDLPRYLLDDNGKQVTPLLRDGLLESSTIFWTQEERGRRLKELYRQHQQNMNKRPERGLGRLV</sequence>
<feature type="compositionally biased region" description="Polar residues" evidence="1">
    <location>
        <begin position="140"/>
        <end position="153"/>
    </location>
</feature>
<dbReference type="PROSITE" id="PS00028">
    <property type="entry name" value="ZINC_FINGER_C2H2_1"/>
    <property type="match status" value="1"/>
</dbReference>
<evidence type="ECO:0000313" key="4">
    <source>
        <dbReference type="Proteomes" id="UP001583186"/>
    </source>
</evidence>
<feature type="region of interest" description="Disordered" evidence="1">
    <location>
        <begin position="1"/>
        <end position="207"/>
    </location>
</feature>